<evidence type="ECO:0000313" key="2">
    <source>
        <dbReference type="Proteomes" id="UP000255099"/>
    </source>
</evidence>
<accession>A0A377VWT1</accession>
<reference evidence="1 2" key="1">
    <citation type="submission" date="2018-06" db="EMBL/GenBank/DDBJ databases">
        <authorList>
            <consortium name="Pathogen Informatics"/>
            <person name="Doyle S."/>
        </authorList>
    </citation>
    <scope>NUCLEOTIDE SEQUENCE [LARGE SCALE GENOMIC DNA]</scope>
    <source>
        <strain evidence="1 2">NCTC9637</strain>
    </source>
</reference>
<protein>
    <submittedName>
        <fullName evidence="1">Uncharacterized protein</fullName>
    </submittedName>
</protein>
<dbReference type="EMBL" id="UGLB01000003">
    <property type="protein sequence ID" value="STT47124.1"/>
    <property type="molecule type" value="Genomic_DNA"/>
</dbReference>
<sequence length="157" mass="17276">MLWRERRRRLASARANLAFSKEERDFAGSGFYRVGTVGAVLGEAVSVVSAQGTRQGVCRIGGAQQVTVTLYRIFAFQNGNHDRAGGHELNQTVEERATFVLSIETTSLFNGQVQHFGADDFEPCSFKAGKMLPITFFATAFGLMMEKVRSIAMITSN</sequence>
<evidence type="ECO:0000313" key="1">
    <source>
        <dbReference type="EMBL" id="STT47124.1"/>
    </source>
</evidence>
<name>A0A377VWT1_KLEPN</name>
<dbReference type="AlphaFoldDB" id="A0A377VWT1"/>
<proteinExistence type="predicted"/>
<dbReference type="Proteomes" id="UP000255099">
    <property type="component" value="Unassembled WGS sequence"/>
</dbReference>
<organism evidence="1 2">
    <name type="scientific">Klebsiella pneumoniae</name>
    <dbReference type="NCBI Taxonomy" id="573"/>
    <lineage>
        <taxon>Bacteria</taxon>
        <taxon>Pseudomonadati</taxon>
        <taxon>Pseudomonadota</taxon>
        <taxon>Gammaproteobacteria</taxon>
        <taxon>Enterobacterales</taxon>
        <taxon>Enterobacteriaceae</taxon>
        <taxon>Klebsiella/Raoultella group</taxon>
        <taxon>Klebsiella</taxon>
        <taxon>Klebsiella pneumoniae complex</taxon>
    </lineage>
</organism>
<gene>
    <name evidence="1" type="ORF">NCTC9637_02028</name>
</gene>